<dbReference type="AlphaFoldDB" id="A0A1L7WZW9"/>
<accession>A0A1L7WZW9</accession>
<sequence>MALNNVRKLSAFGNSRVQIGNNNLTVHVHVPDNFIDLTTEHHHSRPSSQGVIGLTIDLPSVFSTPQVSQHRRGSDRASPLTNIHRTAPSRGRLAICNSKEEIRCLRCDLGGHTYGECYANSKTVDRGRQARLQSGRCLFCGEEGHWQDDCLRKA</sequence>
<dbReference type="InterPro" id="IPR001878">
    <property type="entry name" value="Znf_CCHC"/>
</dbReference>
<dbReference type="EMBL" id="FJOG01000011">
    <property type="protein sequence ID" value="CZR58314.1"/>
    <property type="molecule type" value="Genomic_DNA"/>
</dbReference>
<evidence type="ECO:0000259" key="2">
    <source>
        <dbReference type="PROSITE" id="PS50158"/>
    </source>
</evidence>
<organism evidence="3 4">
    <name type="scientific">Phialocephala subalpina</name>
    <dbReference type="NCBI Taxonomy" id="576137"/>
    <lineage>
        <taxon>Eukaryota</taxon>
        <taxon>Fungi</taxon>
        <taxon>Dikarya</taxon>
        <taxon>Ascomycota</taxon>
        <taxon>Pezizomycotina</taxon>
        <taxon>Leotiomycetes</taxon>
        <taxon>Helotiales</taxon>
        <taxon>Mollisiaceae</taxon>
        <taxon>Phialocephala</taxon>
        <taxon>Phialocephala fortinii species complex</taxon>
    </lineage>
</organism>
<dbReference type="Gene3D" id="4.10.60.10">
    <property type="entry name" value="Zinc finger, CCHC-type"/>
    <property type="match status" value="1"/>
</dbReference>
<evidence type="ECO:0000313" key="4">
    <source>
        <dbReference type="Proteomes" id="UP000184330"/>
    </source>
</evidence>
<keyword evidence="4" id="KW-1185">Reference proteome</keyword>
<dbReference type="Proteomes" id="UP000184330">
    <property type="component" value="Unassembled WGS sequence"/>
</dbReference>
<dbReference type="PROSITE" id="PS50158">
    <property type="entry name" value="ZF_CCHC"/>
    <property type="match status" value="1"/>
</dbReference>
<dbReference type="InterPro" id="IPR036875">
    <property type="entry name" value="Znf_CCHC_sf"/>
</dbReference>
<dbReference type="OrthoDB" id="10550626at2759"/>
<dbReference type="GO" id="GO:0008270">
    <property type="term" value="F:zinc ion binding"/>
    <property type="evidence" value="ECO:0007669"/>
    <property type="project" value="UniProtKB-KW"/>
</dbReference>
<keyword evidence="1" id="KW-0479">Metal-binding</keyword>
<keyword evidence="1" id="KW-0862">Zinc</keyword>
<keyword evidence="1" id="KW-0863">Zinc-finger</keyword>
<dbReference type="SUPFAM" id="SSF57756">
    <property type="entry name" value="Retrovirus zinc finger-like domains"/>
    <property type="match status" value="1"/>
</dbReference>
<reference evidence="3 4" key="1">
    <citation type="submission" date="2016-03" db="EMBL/GenBank/DDBJ databases">
        <authorList>
            <person name="Ploux O."/>
        </authorList>
    </citation>
    <scope>NUCLEOTIDE SEQUENCE [LARGE SCALE GENOMIC DNA]</scope>
    <source>
        <strain evidence="3 4">UAMH 11012</strain>
    </source>
</reference>
<evidence type="ECO:0000256" key="1">
    <source>
        <dbReference type="PROSITE-ProRule" id="PRU00047"/>
    </source>
</evidence>
<evidence type="ECO:0000313" key="3">
    <source>
        <dbReference type="EMBL" id="CZR58314.1"/>
    </source>
</evidence>
<feature type="domain" description="CCHC-type" evidence="2">
    <location>
        <begin position="136"/>
        <end position="150"/>
    </location>
</feature>
<name>A0A1L7WZW9_9HELO</name>
<gene>
    <name evidence="3" type="ORF">PAC_08206</name>
</gene>
<dbReference type="GO" id="GO:0003676">
    <property type="term" value="F:nucleic acid binding"/>
    <property type="evidence" value="ECO:0007669"/>
    <property type="project" value="InterPro"/>
</dbReference>
<proteinExistence type="predicted"/>
<protein>
    <recommendedName>
        <fullName evidence="2">CCHC-type domain-containing protein</fullName>
    </recommendedName>
</protein>
<dbReference type="SMART" id="SM00343">
    <property type="entry name" value="ZnF_C2HC"/>
    <property type="match status" value="2"/>
</dbReference>